<dbReference type="CDD" id="cd00834">
    <property type="entry name" value="KAS_I_II"/>
    <property type="match status" value="1"/>
</dbReference>
<keyword evidence="6 14" id="KW-0808">Transferase</keyword>
<dbReference type="FunFam" id="3.40.47.10:FF:000009">
    <property type="entry name" value="3-oxoacyl-[acyl-carrier-protein] synthase 2"/>
    <property type="match status" value="1"/>
</dbReference>
<dbReference type="SMART" id="SM00825">
    <property type="entry name" value="PKS_KS"/>
    <property type="match status" value="1"/>
</dbReference>
<evidence type="ECO:0000259" key="17">
    <source>
        <dbReference type="PROSITE" id="PS52004"/>
    </source>
</evidence>
<dbReference type="GO" id="GO:0004315">
    <property type="term" value="F:3-oxoacyl-[acyl-carrier-protein] synthase activity"/>
    <property type="evidence" value="ECO:0007669"/>
    <property type="project" value="UniProtKB-UniRule"/>
</dbReference>
<feature type="active site" description="For beta-ketoacyl synthase activity" evidence="15">
    <location>
        <position position="163"/>
    </location>
</feature>
<dbReference type="PROSITE" id="PS52004">
    <property type="entry name" value="KS3_2"/>
    <property type="match status" value="1"/>
</dbReference>
<dbReference type="NCBIfam" id="TIGR03150">
    <property type="entry name" value="fabF"/>
    <property type="match status" value="1"/>
</dbReference>
<evidence type="ECO:0000256" key="2">
    <source>
        <dbReference type="ARBA" id="ARBA00008467"/>
    </source>
</evidence>
<dbReference type="InterPro" id="IPR016039">
    <property type="entry name" value="Thiolase-like"/>
</dbReference>
<evidence type="ECO:0000256" key="12">
    <source>
        <dbReference type="ARBA" id="ARBA00047318"/>
    </source>
</evidence>
<dbReference type="Gene3D" id="3.40.47.10">
    <property type="match status" value="1"/>
</dbReference>
<dbReference type="KEGG" id="bko:CKF48_11840"/>
<dbReference type="Pfam" id="PF02801">
    <property type="entry name" value="Ketoacyl-synt_C"/>
    <property type="match status" value="1"/>
</dbReference>
<dbReference type="Pfam" id="PF00109">
    <property type="entry name" value="ketoacyl-synt"/>
    <property type="match status" value="1"/>
</dbReference>
<dbReference type="InterPro" id="IPR018201">
    <property type="entry name" value="Ketoacyl_synth_AS"/>
</dbReference>
<dbReference type="NCBIfam" id="NF005589">
    <property type="entry name" value="PRK07314.1"/>
    <property type="match status" value="1"/>
</dbReference>
<sequence length="413" mass="44177">MKQKAVVTGMGVVTPIGIGVEQFWANLIRGKSGVEPISNFDTEHFTTKFAAQIKDYQAEDYFNSKEIKRMDAYTQYALIATKEALKQSRLPLQNIDPYRIGVIVGSGSGGLKTVLENDKRLIERGAKRVSPYLVSSMVVDAASSEITLLTGAKGKSGAFVTACATGTNCIGEGLRAIQWGEADVMIVGGAEGDLTPLDLAGFSNIKALSTRNDDPQGASRPFDKDRDGFVLGSGGGVLILESEDFARNRGATILAEIAGYGSTSDAYHQTAPDPNAEGMMMSMKKAIEDAGVELSEIDYINAHGTSTKYNDYYETMAIKKLWGEAATNIPISATKSMTGHLLGGAGAVELVASICSIRENLIHPTINCDHIDPELNLNFVPHEALAKQVKVALSNSFGFGGHNASIVAKEWNE</sequence>
<comment type="pathway">
    <text evidence="1 14">Lipid metabolism; fatty acid biosynthesis.</text>
</comment>
<dbReference type="PANTHER" id="PTHR11712">
    <property type="entry name" value="POLYKETIDE SYNTHASE-RELATED"/>
    <property type="match status" value="1"/>
</dbReference>
<feature type="domain" description="Ketosynthase family 3 (KS3)" evidence="17">
    <location>
        <begin position="2"/>
        <end position="410"/>
    </location>
</feature>
<dbReference type="InterPro" id="IPR014030">
    <property type="entry name" value="Ketoacyl_synth_N"/>
</dbReference>
<dbReference type="InterPro" id="IPR000794">
    <property type="entry name" value="Beta-ketoacyl_synthase"/>
</dbReference>
<keyword evidence="9 14" id="KW-0275">Fatty acid biosynthesis</keyword>
<evidence type="ECO:0000256" key="9">
    <source>
        <dbReference type="ARBA" id="ARBA00023160"/>
    </source>
</evidence>
<keyword evidence="8" id="KW-0443">Lipid metabolism</keyword>
<evidence type="ECO:0000256" key="10">
    <source>
        <dbReference type="ARBA" id="ARBA00023315"/>
    </source>
</evidence>
<dbReference type="UniPathway" id="UPA00094"/>
<evidence type="ECO:0000256" key="5">
    <source>
        <dbReference type="ARBA" id="ARBA00022516"/>
    </source>
</evidence>
<evidence type="ECO:0000256" key="6">
    <source>
        <dbReference type="ARBA" id="ARBA00022679"/>
    </source>
</evidence>
<dbReference type="AlphaFoldDB" id="A0A248TIA2"/>
<dbReference type="GO" id="GO:0006633">
    <property type="term" value="P:fatty acid biosynthetic process"/>
    <property type="evidence" value="ECO:0007669"/>
    <property type="project" value="UniProtKB-UniRule"/>
</dbReference>
<keyword evidence="19" id="KW-1185">Reference proteome</keyword>
<name>A0A248TIA2_9BACI</name>
<reference evidence="18 19" key="1">
    <citation type="submission" date="2017-08" db="EMBL/GenBank/DDBJ databases">
        <title>Complete Genome Sequence of Bacillus kochii Oregon-R-modENCODE STRAIN BDGP4, isolated from Drosophila melanogaster gut.</title>
        <authorList>
            <person name="Wan K.H."/>
            <person name="Yu C."/>
            <person name="Park S."/>
            <person name="Hammonds A.S."/>
            <person name="Booth B.W."/>
            <person name="Celniker S.E."/>
        </authorList>
    </citation>
    <scope>NUCLEOTIDE SEQUENCE [LARGE SCALE GENOMIC DNA]</scope>
    <source>
        <strain evidence="18 19">BDGP4</strain>
    </source>
</reference>
<comment type="catalytic activity">
    <reaction evidence="12 14">
        <text>(9Z)-hexadecenoyl-[ACP] + malonyl-[ACP] + H(+) = 3-oxo-(11Z)-octadecenoyl-[ACP] + holo-[ACP] + CO2</text>
        <dbReference type="Rhea" id="RHEA:55040"/>
        <dbReference type="Rhea" id="RHEA-COMP:9623"/>
        <dbReference type="Rhea" id="RHEA-COMP:9685"/>
        <dbReference type="Rhea" id="RHEA-COMP:10800"/>
        <dbReference type="Rhea" id="RHEA-COMP:14074"/>
        <dbReference type="ChEBI" id="CHEBI:15378"/>
        <dbReference type="ChEBI" id="CHEBI:16526"/>
        <dbReference type="ChEBI" id="CHEBI:64479"/>
        <dbReference type="ChEBI" id="CHEBI:78449"/>
        <dbReference type="ChEBI" id="CHEBI:83989"/>
        <dbReference type="ChEBI" id="CHEBI:138538"/>
        <dbReference type="EC" id="2.3.1.179"/>
    </reaction>
</comment>
<evidence type="ECO:0000256" key="11">
    <source>
        <dbReference type="ARBA" id="ARBA00024006"/>
    </source>
</evidence>
<evidence type="ECO:0000256" key="8">
    <source>
        <dbReference type="ARBA" id="ARBA00023098"/>
    </source>
</evidence>
<keyword evidence="5 14" id="KW-0444">Lipid biosynthesis</keyword>
<dbReference type="Proteomes" id="UP000215137">
    <property type="component" value="Chromosome"/>
</dbReference>
<dbReference type="EC" id="2.3.1.179" evidence="3 14"/>
<comment type="catalytic activity">
    <reaction evidence="13 14">
        <text>a fatty acyl-[ACP] + malonyl-[ACP] + H(+) = a 3-oxoacyl-[ACP] + holo-[ACP] + CO2</text>
        <dbReference type="Rhea" id="RHEA:22836"/>
        <dbReference type="Rhea" id="RHEA-COMP:9623"/>
        <dbReference type="Rhea" id="RHEA-COMP:9685"/>
        <dbReference type="Rhea" id="RHEA-COMP:9916"/>
        <dbReference type="Rhea" id="RHEA-COMP:14125"/>
        <dbReference type="ChEBI" id="CHEBI:15378"/>
        <dbReference type="ChEBI" id="CHEBI:16526"/>
        <dbReference type="ChEBI" id="CHEBI:64479"/>
        <dbReference type="ChEBI" id="CHEBI:78449"/>
        <dbReference type="ChEBI" id="CHEBI:78776"/>
        <dbReference type="ChEBI" id="CHEBI:138651"/>
    </reaction>
</comment>
<dbReference type="InterPro" id="IPR014031">
    <property type="entry name" value="Ketoacyl_synth_C"/>
</dbReference>
<dbReference type="OrthoDB" id="9808669at2"/>
<proteinExistence type="inferred from homology"/>
<comment type="function">
    <text evidence="11 14">Involved in the type II fatty acid elongation cycle. Catalyzes the elongation of a wide range of acyl-ACP by the addition of two carbons from malonyl-ACP to an acyl acceptor. Can efficiently catalyze the conversion of palmitoleoyl-ACP (cis-hexadec-9-enoyl-ACP) to cis-vaccenoyl-ACP (cis-octadec-11-enoyl-ACP), an essential step in the thermal regulation of fatty acid composition.</text>
</comment>
<evidence type="ECO:0000256" key="15">
    <source>
        <dbReference type="PIRSR" id="PIRSR000447-1"/>
    </source>
</evidence>
<evidence type="ECO:0000256" key="13">
    <source>
        <dbReference type="ARBA" id="ARBA00047659"/>
    </source>
</evidence>
<dbReference type="PIRSF" id="PIRSF000447">
    <property type="entry name" value="KAS_II"/>
    <property type="match status" value="1"/>
</dbReference>
<evidence type="ECO:0000256" key="4">
    <source>
        <dbReference type="ARBA" id="ARBA00014657"/>
    </source>
</evidence>
<evidence type="ECO:0000313" key="19">
    <source>
        <dbReference type="Proteomes" id="UP000215137"/>
    </source>
</evidence>
<dbReference type="InterPro" id="IPR020841">
    <property type="entry name" value="PKS_Beta-ketoAc_synthase_dom"/>
</dbReference>
<accession>A0A248TIA2</accession>
<evidence type="ECO:0000256" key="14">
    <source>
        <dbReference type="PIRNR" id="PIRNR000447"/>
    </source>
</evidence>
<evidence type="ECO:0000256" key="7">
    <source>
        <dbReference type="ARBA" id="ARBA00022832"/>
    </source>
</evidence>
<organism evidence="18 19">
    <name type="scientific">Cytobacillus kochii</name>
    <dbReference type="NCBI Taxonomy" id="859143"/>
    <lineage>
        <taxon>Bacteria</taxon>
        <taxon>Bacillati</taxon>
        <taxon>Bacillota</taxon>
        <taxon>Bacilli</taxon>
        <taxon>Bacillales</taxon>
        <taxon>Bacillaceae</taxon>
        <taxon>Cytobacillus</taxon>
    </lineage>
</organism>
<keyword evidence="7" id="KW-0276">Fatty acid metabolism</keyword>
<evidence type="ECO:0000256" key="16">
    <source>
        <dbReference type="RuleBase" id="RU003694"/>
    </source>
</evidence>
<keyword evidence="10 14" id="KW-0012">Acyltransferase</keyword>
<evidence type="ECO:0000313" key="18">
    <source>
        <dbReference type="EMBL" id="ASV67938.1"/>
    </source>
</evidence>
<dbReference type="PROSITE" id="PS00606">
    <property type="entry name" value="KS3_1"/>
    <property type="match status" value="1"/>
</dbReference>
<dbReference type="RefSeq" id="WP_095371507.1">
    <property type="nucleotide sequence ID" value="NZ_CP022983.1"/>
</dbReference>
<dbReference type="GO" id="GO:0005829">
    <property type="term" value="C:cytosol"/>
    <property type="evidence" value="ECO:0007669"/>
    <property type="project" value="TreeGrafter"/>
</dbReference>
<comment type="similarity">
    <text evidence="2 14 16">Belongs to the thiolase-like superfamily. Beta-ketoacyl-ACP synthases family.</text>
</comment>
<dbReference type="EMBL" id="CP022983">
    <property type="protein sequence ID" value="ASV67938.1"/>
    <property type="molecule type" value="Genomic_DNA"/>
</dbReference>
<dbReference type="SUPFAM" id="SSF53901">
    <property type="entry name" value="Thiolase-like"/>
    <property type="match status" value="2"/>
</dbReference>
<protein>
    <recommendedName>
        <fullName evidence="4 14">3-oxoacyl-[acyl-carrier-protein] synthase 2</fullName>
        <ecNumber evidence="3 14">2.3.1.179</ecNumber>
    </recommendedName>
</protein>
<gene>
    <name evidence="18" type="primary">fabF</name>
    <name evidence="18" type="ORF">CKF48_11840</name>
</gene>
<dbReference type="PANTHER" id="PTHR11712:SF336">
    <property type="entry name" value="3-OXOACYL-[ACYL-CARRIER-PROTEIN] SYNTHASE, MITOCHONDRIAL"/>
    <property type="match status" value="1"/>
</dbReference>
<dbReference type="InterPro" id="IPR017568">
    <property type="entry name" value="3-oxoacyl-ACP_synth-2"/>
</dbReference>
<evidence type="ECO:0000256" key="1">
    <source>
        <dbReference type="ARBA" id="ARBA00005194"/>
    </source>
</evidence>
<evidence type="ECO:0000256" key="3">
    <source>
        <dbReference type="ARBA" id="ARBA00012356"/>
    </source>
</evidence>